<dbReference type="PANTHER" id="PTHR45662:SF2">
    <property type="entry name" value="PHOSPHATIDYLINOSITOL-3-PHOSPHATASE SAC1"/>
    <property type="match status" value="1"/>
</dbReference>
<comment type="caution">
    <text evidence="2">The sequence shown here is derived from an EMBL/GenBank/DDBJ whole genome shotgun (WGS) entry which is preliminary data.</text>
</comment>
<protein>
    <recommendedName>
        <fullName evidence="1">SAC domain-containing protein</fullName>
    </recommendedName>
</protein>
<sequence length="117" mass="13204">MWRRGADADGYAANFVGTEQIIQVNGYTSSFVQVLGSMPFIWEQIVDLTYKPKFVIVRPEEAPRVAKRHFLDLRKKYGAVLAIDLVNKYGGEGRLSEKFAGSVQNLLSDDICAFRFP</sequence>
<evidence type="ECO:0000313" key="3">
    <source>
        <dbReference type="Proteomes" id="UP001054252"/>
    </source>
</evidence>
<evidence type="ECO:0000313" key="2">
    <source>
        <dbReference type="EMBL" id="GKV30194.1"/>
    </source>
</evidence>
<dbReference type="AlphaFoldDB" id="A0AAV5KZ16"/>
<dbReference type="Pfam" id="PF02383">
    <property type="entry name" value="Syja_N"/>
    <property type="match status" value="1"/>
</dbReference>
<reference evidence="2 3" key="1">
    <citation type="journal article" date="2021" name="Commun. Biol.">
        <title>The genome of Shorea leprosula (Dipterocarpaceae) highlights the ecological relevance of drought in aseasonal tropical rainforests.</title>
        <authorList>
            <person name="Ng K.K.S."/>
            <person name="Kobayashi M.J."/>
            <person name="Fawcett J.A."/>
            <person name="Hatakeyama M."/>
            <person name="Paape T."/>
            <person name="Ng C.H."/>
            <person name="Ang C.C."/>
            <person name="Tnah L.H."/>
            <person name="Lee C.T."/>
            <person name="Nishiyama T."/>
            <person name="Sese J."/>
            <person name="O'Brien M.J."/>
            <person name="Copetti D."/>
            <person name="Mohd Noor M.I."/>
            <person name="Ong R.C."/>
            <person name="Putra M."/>
            <person name="Sireger I.Z."/>
            <person name="Indrioko S."/>
            <person name="Kosugi Y."/>
            <person name="Izuno A."/>
            <person name="Isagi Y."/>
            <person name="Lee S.L."/>
            <person name="Shimizu K.K."/>
        </authorList>
    </citation>
    <scope>NUCLEOTIDE SEQUENCE [LARGE SCALE GENOMIC DNA]</scope>
    <source>
        <strain evidence="2">214</strain>
    </source>
</reference>
<feature type="domain" description="SAC" evidence="1">
    <location>
        <begin position="1"/>
        <end position="99"/>
    </location>
</feature>
<dbReference type="PROSITE" id="PS50275">
    <property type="entry name" value="SAC"/>
    <property type="match status" value="1"/>
</dbReference>
<dbReference type="GO" id="GO:0046856">
    <property type="term" value="P:phosphatidylinositol dephosphorylation"/>
    <property type="evidence" value="ECO:0007669"/>
    <property type="project" value="TreeGrafter"/>
</dbReference>
<proteinExistence type="predicted"/>
<dbReference type="PANTHER" id="PTHR45662">
    <property type="entry name" value="PHOSPHATIDYLINOSITIDE PHOSPHATASE SAC1"/>
    <property type="match status" value="1"/>
</dbReference>
<keyword evidence="3" id="KW-1185">Reference proteome</keyword>
<accession>A0AAV5KZ16</accession>
<gene>
    <name evidence="2" type="ORF">SLEP1_g39038</name>
</gene>
<dbReference type="GO" id="GO:0005783">
    <property type="term" value="C:endoplasmic reticulum"/>
    <property type="evidence" value="ECO:0007669"/>
    <property type="project" value="TreeGrafter"/>
</dbReference>
<organism evidence="2 3">
    <name type="scientific">Rubroshorea leprosula</name>
    <dbReference type="NCBI Taxonomy" id="152421"/>
    <lineage>
        <taxon>Eukaryota</taxon>
        <taxon>Viridiplantae</taxon>
        <taxon>Streptophyta</taxon>
        <taxon>Embryophyta</taxon>
        <taxon>Tracheophyta</taxon>
        <taxon>Spermatophyta</taxon>
        <taxon>Magnoliopsida</taxon>
        <taxon>eudicotyledons</taxon>
        <taxon>Gunneridae</taxon>
        <taxon>Pentapetalae</taxon>
        <taxon>rosids</taxon>
        <taxon>malvids</taxon>
        <taxon>Malvales</taxon>
        <taxon>Dipterocarpaceae</taxon>
        <taxon>Rubroshorea</taxon>
    </lineage>
</organism>
<name>A0AAV5KZ16_9ROSI</name>
<dbReference type="Proteomes" id="UP001054252">
    <property type="component" value="Unassembled WGS sequence"/>
</dbReference>
<dbReference type="EMBL" id="BPVZ01000086">
    <property type="protein sequence ID" value="GKV30194.1"/>
    <property type="molecule type" value="Genomic_DNA"/>
</dbReference>
<dbReference type="GO" id="GO:0043812">
    <property type="term" value="F:phosphatidylinositol-4-phosphate phosphatase activity"/>
    <property type="evidence" value="ECO:0007669"/>
    <property type="project" value="TreeGrafter"/>
</dbReference>
<dbReference type="InterPro" id="IPR002013">
    <property type="entry name" value="SAC_dom"/>
</dbReference>
<evidence type="ECO:0000259" key="1">
    <source>
        <dbReference type="PROSITE" id="PS50275"/>
    </source>
</evidence>